<sequence length="159" mass="17461">MLSHHSPYDMKTPAKAARVVSKTQEQLRSSWKNTIFSESPVQKAHAEALMSYGVSPLSVDILVEKRERVVAWLKAEVGTLFNKCGDPGRPSSGLSPSHARQSLQLFQFSSSDLVLLQSLFDEVCEAIRTACSHITVKKELPSMTTPMALSEKDAASVTK</sequence>
<reference evidence="1 2" key="1">
    <citation type="submission" date="2017-10" db="EMBL/GenBank/DDBJ databases">
        <authorList>
            <person name="Sibley D."/>
            <person name="Venepally P."/>
            <person name="Karamycheva S."/>
            <person name="Hadjithomas M."/>
            <person name="Khan A."/>
            <person name="Brunk B."/>
            <person name="Roos D."/>
            <person name="Caler E."/>
            <person name="Lorenzi H."/>
        </authorList>
    </citation>
    <scope>NUCLEOTIDE SEQUENCE [LARGE SCALE GENOMIC DNA]</scope>
    <source>
        <strain evidence="1 2">CAST</strain>
    </source>
</reference>
<name>A0A3R7YWD6_TOXGO</name>
<dbReference type="EMBL" id="AHIV02000315">
    <property type="protein sequence ID" value="RQX74617.1"/>
    <property type="molecule type" value="Genomic_DNA"/>
</dbReference>
<dbReference type="VEuPathDB" id="ToxoDB:TGCAST_225200B"/>
<accession>A0A3R7YWD6</accession>
<dbReference type="Proteomes" id="UP000284452">
    <property type="component" value="Unassembled WGS sequence"/>
</dbReference>
<dbReference type="AlphaFoldDB" id="A0A3R7YWD6"/>
<proteinExistence type="predicted"/>
<feature type="non-terminal residue" evidence="1">
    <location>
        <position position="159"/>
    </location>
</feature>
<organism evidence="1 2">
    <name type="scientific">Toxoplasma gondii CAST</name>
    <dbReference type="NCBI Taxonomy" id="943122"/>
    <lineage>
        <taxon>Eukaryota</taxon>
        <taxon>Sar</taxon>
        <taxon>Alveolata</taxon>
        <taxon>Apicomplexa</taxon>
        <taxon>Conoidasida</taxon>
        <taxon>Coccidia</taxon>
        <taxon>Eucoccidiorida</taxon>
        <taxon>Eimeriorina</taxon>
        <taxon>Sarcocystidae</taxon>
        <taxon>Toxoplasma</taxon>
    </lineage>
</organism>
<protein>
    <submittedName>
        <fullName evidence="1">Putative trichohyalin</fullName>
    </submittedName>
</protein>
<evidence type="ECO:0000313" key="1">
    <source>
        <dbReference type="EMBL" id="RQX74617.1"/>
    </source>
</evidence>
<comment type="caution">
    <text evidence="1">The sequence shown here is derived from an EMBL/GenBank/DDBJ whole genome shotgun (WGS) entry which is preliminary data.</text>
</comment>
<gene>
    <name evidence="1" type="ORF">TGCAST_225200B</name>
</gene>
<evidence type="ECO:0000313" key="2">
    <source>
        <dbReference type="Proteomes" id="UP000284452"/>
    </source>
</evidence>